<organism evidence="2 3">
    <name type="scientific">Microbacterium bovistercoris</name>
    <dbReference type="NCBI Taxonomy" id="2293570"/>
    <lineage>
        <taxon>Bacteria</taxon>
        <taxon>Bacillati</taxon>
        <taxon>Actinomycetota</taxon>
        <taxon>Actinomycetes</taxon>
        <taxon>Micrococcales</taxon>
        <taxon>Microbacteriaceae</taxon>
        <taxon>Microbacterium</taxon>
    </lineage>
</organism>
<dbReference type="GO" id="GO:0003700">
    <property type="term" value="F:DNA-binding transcription factor activity"/>
    <property type="evidence" value="ECO:0007669"/>
    <property type="project" value="InterPro"/>
</dbReference>
<dbReference type="PANTHER" id="PTHR33164">
    <property type="entry name" value="TRANSCRIPTIONAL REGULATOR, MARR FAMILY"/>
    <property type="match status" value="1"/>
</dbReference>
<dbReference type="OrthoDB" id="162531at2"/>
<evidence type="ECO:0000313" key="2">
    <source>
        <dbReference type="EMBL" id="REJ04286.1"/>
    </source>
</evidence>
<comment type="caution">
    <text evidence="2">The sequence shown here is derived from an EMBL/GenBank/DDBJ whole genome shotgun (WGS) entry which is preliminary data.</text>
</comment>
<dbReference type="AlphaFoldDB" id="A0A371NQ31"/>
<gene>
    <name evidence="2" type="ORF">DY023_15405</name>
</gene>
<dbReference type="GO" id="GO:0006950">
    <property type="term" value="P:response to stress"/>
    <property type="evidence" value="ECO:0007669"/>
    <property type="project" value="TreeGrafter"/>
</dbReference>
<dbReference type="InterPro" id="IPR036390">
    <property type="entry name" value="WH_DNA-bd_sf"/>
</dbReference>
<reference evidence="2 3" key="1">
    <citation type="submission" date="2018-08" db="EMBL/GenBank/DDBJ databases">
        <title>Isolation, diversity and antifungal activity of Actinobacteria from cow dung.</title>
        <authorList>
            <person name="Ling L."/>
        </authorList>
    </citation>
    <scope>NUCLEOTIDE SEQUENCE [LARGE SCALE GENOMIC DNA]</scope>
    <source>
        <strain evidence="2 3">NEAU-LLE</strain>
    </source>
</reference>
<dbReference type="Proteomes" id="UP000262172">
    <property type="component" value="Unassembled WGS sequence"/>
</dbReference>
<keyword evidence="3" id="KW-1185">Reference proteome</keyword>
<dbReference type="Gene3D" id="1.10.10.10">
    <property type="entry name" value="Winged helix-like DNA-binding domain superfamily/Winged helix DNA-binding domain"/>
    <property type="match status" value="1"/>
</dbReference>
<dbReference type="SUPFAM" id="SSF46785">
    <property type="entry name" value="Winged helix' DNA-binding domain"/>
    <property type="match status" value="1"/>
</dbReference>
<sequence length="189" mass="21353">MDMAKPIPPRPAPVVLHDPRRLDPDEEIVHRSHLTDDELAQVVRVLDAMHRWREAERAMSEESQRYMKLGETDMRALRLLIAAQRQEAVVTPGDLATHLGVSTASVTKLLDRLEKGGHIRRRPHPTDRRRLAIEVTARTRRAARESVGRSHARRFDVVAALSAEQRAVVAGFFDDLAATADPEGERQEQ</sequence>
<dbReference type="PROSITE" id="PS50995">
    <property type="entry name" value="HTH_MARR_2"/>
    <property type="match status" value="1"/>
</dbReference>
<dbReference type="PRINTS" id="PR00598">
    <property type="entry name" value="HTHMARR"/>
</dbReference>
<name>A0A371NQ31_9MICO</name>
<protein>
    <submittedName>
        <fullName evidence="2">MarR family transcriptional regulator</fullName>
    </submittedName>
</protein>
<dbReference type="Pfam" id="PF12802">
    <property type="entry name" value="MarR_2"/>
    <property type="match status" value="1"/>
</dbReference>
<dbReference type="SMART" id="SM00347">
    <property type="entry name" value="HTH_MARR"/>
    <property type="match status" value="1"/>
</dbReference>
<evidence type="ECO:0000259" key="1">
    <source>
        <dbReference type="PROSITE" id="PS50995"/>
    </source>
</evidence>
<proteinExistence type="predicted"/>
<dbReference type="EMBL" id="QUAB01000047">
    <property type="protein sequence ID" value="REJ04286.1"/>
    <property type="molecule type" value="Genomic_DNA"/>
</dbReference>
<dbReference type="InterPro" id="IPR036388">
    <property type="entry name" value="WH-like_DNA-bd_sf"/>
</dbReference>
<dbReference type="InterPro" id="IPR039422">
    <property type="entry name" value="MarR/SlyA-like"/>
</dbReference>
<accession>A0A371NQ31</accession>
<feature type="domain" description="HTH marR-type" evidence="1">
    <location>
        <begin position="36"/>
        <end position="178"/>
    </location>
</feature>
<evidence type="ECO:0000313" key="3">
    <source>
        <dbReference type="Proteomes" id="UP000262172"/>
    </source>
</evidence>
<dbReference type="PANTHER" id="PTHR33164:SF43">
    <property type="entry name" value="HTH-TYPE TRANSCRIPTIONAL REPRESSOR YETL"/>
    <property type="match status" value="1"/>
</dbReference>
<dbReference type="InterPro" id="IPR000835">
    <property type="entry name" value="HTH_MarR-typ"/>
</dbReference>